<feature type="region of interest" description="Disordered" evidence="1">
    <location>
        <begin position="1"/>
        <end position="117"/>
    </location>
</feature>
<dbReference type="OrthoDB" id="5234213at2759"/>
<feature type="compositionally biased region" description="Basic and acidic residues" evidence="1">
    <location>
        <begin position="78"/>
        <end position="90"/>
    </location>
</feature>
<keyword evidence="3" id="KW-1185">Reference proteome</keyword>
<gene>
    <name evidence="2" type="ORF">EV356DRAFT_518742</name>
</gene>
<dbReference type="EMBL" id="ML991829">
    <property type="protein sequence ID" value="KAF2231283.1"/>
    <property type="molecule type" value="Genomic_DNA"/>
</dbReference>
<reference evidence="2" key="1">
    <citation type="journal article" date="2020" name="Stud. Mycol.">
        <title>101 Dothideomycetes genomes: a test case for predicting lifestyles and emergence of pathogens.</title>
        <authorList>
            <person name="Haridas S."/>
            <person name="Albert R."/>
            <person name="Binder M."/>
            <person name="Bloem J."/>
            <person name="Labutti K."/>
            <person name="Salamov A."/>
            <person name="Andreopoulos B."/>
            <person name="Baker S."/>
            <person name="Barry K."/>
            <person name="Bills G."/>
            <person name="Bluhm B."/>
            <person name="Cannon C."/>
            <person name="Castanera R."/>
            <person name="Culley D."/>
            <person name="Daum C."/>
            <person name="Ezra D."/>
            <person name="Gonzalez J."/>
            <person name="Henrissat B."/>
            <person name="Kuo A."/>
            <person name="Liang C."/>
            <person name="Lipzen A."/>
            <person name="Lutzoni F."/>
            <person name="Magnuson J."/>
            <person name="Mondo S."/>
            <person name="Nolan M."/>
            <person name="Ohm R."/>
            <person name="Pangilinan J."/>
            <person name="Park H.-J."/>
            <person name="Ramirez L."/>
            <person name="Alfaro M."/>
            <person name="Sun H."/>
            <person name="Tritt A."/>
            <person name="Yoshinaga Y."/>
            <person name="Zwiers L.-H."/>
            <person name="Turgeon B."/>
            <person name="Goodwin S."/>
            <person name="Spatafora J."/>
            <person name="Crous P."/>
            <person name="Grigoriev I."/>
        </authorList>
    </citation>
    <scope>NUCLEOTIDE SEQUENCE</scope>
    <source>
        <strain evidence="2">Tuck. ex Michener</strain>
    </source>
</reference>
<protein>
    <submittedName>
        <fullName evidence="2">Uncharacterized protein</fullName>
    </submittedName>
</protein>
<organism evidence="2 3">
    <name type="scientific">Viridothelium virens</name>
    <name type="common">Speckled blister lichen</name>
    <name type="synonym">Trypethelium virens</name>
    <dbReference type="NCBI Taxonomy" id="1048519"/>
    <lineage>
        <taxon>Eukaryota</taxon>
        <taxon>Fungi</taxon>
        <taxon>Dikarya</taxon>
        <taxon>Ascomycota</taxon>
        <taxon>Pezizomycotina</taxon>
        <taxon>Dothideomycetes</taxon>
        <taxon>Dothideomycetes incertae sedis</taxon>
        <taxon>Trypetheliales</taxon>
        <taxon>Trypetheliaceae</taxon>
        <taxon>Viridothelium</taxon>
    </lineage>
</organism>
<sequence length="117" mass="12697">MANKSGPDSSVPLKNRSKLGDPVSLKAETSKTSPTEHDKPNNTQSQQGKEASLKELAQQKMKSNPSQLGDPISMKAETSTREPTEEDRGAASDPEAVEYDREGDRRAKKEGTGRSKL</sequence>
<dbReference type="AlphaFoldDB" id="A0A6A6H137"/>
<evidence type="ECO:0000313" key="2">
    <source>
        <dbReference type="EMBL" id="KAF2231283.1"/>
    </source>
</evidence>
<evidence type="ECO:0000313" key="3">
    <source>
        <dbReference type="Proteomes" id="UP000800092"/>
    </source>
</evidence>
<feature type="compositionally biased region" description="Basic and acidic residues" evidence="1">
    <location>
        <begin position="98"/>
        <end position="117"/>
    </location>
</feature>
<dbReference type="Proteomes" id="UP000800092">
    <property type="component" value="Unassembled WGS sequence"/>
</dbReference>
<name>A0A6A6H137_VIRVR</name>
<evidence type="ECO:0000256" key="1">
    <source>
        <dbReference type="SAM" id="MobiDB-lite"/>
    </source>
</evidence>
<accession>A0A6A6H137</accession>
<proteinExistence type="predicted"/>